<reference evidence="1 2" key="1">
    <citation type="submission" date="2013-08" db="EMBL/GenBank/DDBJ databases">
        <title>Gluconobacter thailandicus NBRC 3257 whole genome sequence.</title>
        <authorList>
            <person name="Matsutani M."/>
            <person name="Yakushi T."/>
            <person name="Matsushita K."/>
        </authorList>
    </citation>
    <scope>NUCLEOTIDE SEQUENCE [LARGE SCALE GENOMIC DNA]</scope>
    <source>
        <strain evidence="1 2">NBRC 3257</strain>
    </source>
</reference>
<sequence length="47" mass="5566">MNGISAPFLPRKKVKIPHNKYRRSRLIVFFTFVTIPLCSTEVERNLF</sequence>
<dbReference type="Proteomes" id="UP000018209">
    <property type="component" value="Unassembled WGS sequence"/>
</dbReference>
<keyword evidence="2" id="KW-1185">Reference proteome</keyword>
<gene>
    <name evidence="1" type="ORF">NBRC3257_3211</name>
</gene>
<accession>A0ABQ0J160</accession>
<evidence type="ECO:0000313" key="1">
    <source>
        <dbReference type="EMBL" id="GAD28212.1"/>
    </source>
</evidence>
<proteinExistence type="predicted"/>
<name>A0ABQ0J160_GLUTH</name>
<comment type="caution">
    <text evidence="1">The sequence shown here is derived from an EMBL/GenBank/DDBJ whole genome shotgun (WGS) entry which is preliminary data.</text>
</comment>
<evidence type="ECO:0000313" key="2">
    <source>
        <dbReference type="Proteomes" id="UP000018209"/>
    </source>
</evidence>
<dbReference type="EMBL" id="BASM01000050">
    <property type="protein sequence ID" value="GAD28212.1"/>
    <property type="molecule type" value="Genomic_DNA"/>
</dbReference>
<organism evidence="1 2">
    <name type="scientific">Gluconobacter thailandicus NBRC 3257</name>
    <dbReference type="NCBI Taxonomy" id="1381097"/>
    <lineage>
        <taxon>Bacteria</taxon>
        <taxon>Pseudomonadati</taxon>
        <taxon>Pseudomonadota</taxon>
        <taxon>Alphaproteobacteria</taxon>
        <taxon>Acetobacterales</taxon>
        <taxon>Acetobacteraceae</taxon>
        <taxon>Gluconobacter</taxon>
    </lineage>
</organism>
<protein>
    <submittedName>
        <fullName evidence="1">Uncharacterized protein</fullName>
    </submittedName>
</protein>